<sequence length="63" mass="7199">MLSMYYALLQEGVLLLITINSFDCVIETIYIGLFIFYAPKKSKTVKILLLLNVFGYGLMIVMD</sequence>
<dbReference type="EMBL" id="JAATIQ010000267">
    <property type="protein sequence ID" value="KAF4365928.1"/>
    <property type="molecule type" value="Genomic_DNA"/>
</dbReference>
<dbReference type="PANTHER" id="PTHR10791">
    <property type="entry name" value="RAG1-ACTIVATING PROTEIN 1"/>
    <property type="match status" value="1"/>
</dbReference>
<dbReference type="GO" id="GO:0012505">
    <property type="term" value="C:endomembrane system"/>
    <property type="evidence" value="ECO:0007669"/>
    <property type="project" value="UniProtKB-SubCell"/>
</dbReference>
<reference evidence="10 11" key="1">
    <citation type="journal article" date="2020" name="bioRxiv">
        <title>Sequence and annotation of 42 cannabis genomes reveals extensive copy number variation in cannabinoid synthesis and pathogen resistance genes.</title>
        <authorList>
            <person name="Mckernan K.J."/>
            <person name="Helbert Y."/>
            <person name="Kane L.T."/>
            <person name="Ebling H."/>
            <person name="Zhang L."/>
            <person name="Liu B."/>
            <person name="Eaton Z."/>
            <person name="Mclaughlin S."/>
            <person name="Kingan S."/>
            <person name="Baybayan P."/>
            <person name="Concepcion G."/>
            <person name="Jordan M."/>
            <person name="Riva A."/>
            <person name="Barbazuk W."/>
            <person name="Harkins T."/>
        </authorList>
    </citation>
    <scope>NUCLEOTIDE SEQUENCE [LARGE SCALE GENOMIC DNA]</scope>
    <source>
        <strain evidence="11">cv. Jamaican Lion 4</strain>
        <tissue evidence="10">Leaf</tissue>
    </source>
</reference>
<dbReference type="GO" id="GO:0051119">
    <property type="term" value="F:sugar transmembrane transporter activity"/>
    <property type="evidence" value="ECO:0007669"/>
    <property type="project" value="InterPro"/>
</dbReference>
<dbReference type="GO" id="GO:0016020">
    <property type="term" value="C:membrane"/>
    <property type="evidence" value="ECO:0007669"/>
    <property type="project" value="InterPro"/>
</dbReference>
<gene>
    <name evidence="10" type="ORF">G4B88_007872</name>
</gene>
<keyword evidence="6" id="KW-0677">Repeat</keyword>
<keyword evidence="4" id="KW-0762">Sugar transport</keyword>
<keyword evidence="11" id="KW-1185">Reference proteome</keyword>
<feature type="transmembrane region" description="Helical" evidence="9">
    <location>
        <begin position="45"/>
        <end position="62"/>
    </location>
</feature>
<dbReference type="Pfam" id="PF03083">
    <property type="entry name" value="MtN3_slv"/>
    <property type="match status" value="1"/>
</dbReference>
<comment type="subcellular location">
    <subcellularLocation>
        <location evidence="1">Endomembrane system</location>
        <topology evidence="1">Multi-pass membrane protein</topology>
    </subcellularLocation>
</comment>
<comment type="similarity">
    <text evidence="2">Belongs to the SWEET sugar transporter family.</text>
</comment>
<evidence type="ECO:0000256" key="7">
    <source>
        <dbReference type="ARBA" id="ARBA00022989"/>
    </source>
</evidence>
<dbReference type="AlphaFoldDB" id="A0A7J6F5Q1"/>
<keyword evidence="5 9" id="KW-0812">Transmembrane</keyword>
<evidence type="ECO:0000256" key="8">
    <source>
        <dbReference type="ARBA" id="ARBA00023136"/>
    </source>
</evidence>
<evidence type="ECO:0000313" key="11">
    <source>
        <dbReference type="Proteomes" id="UP000583929"/>
    </source>
</evidence>
<dbReference type="InterPro" id="IPR004316">
    <property type="entry name" value="SWEET_rpt"/>
</dbReference>
<evidence type="ECO:0000313" key="10">
    <source>
        <dbReference type="EMBL" id="KAF4365928.1"/>
    </source>
</evidence>
<evidence type="ECO:0000256" key="9">
    <source>
        <dbReference type="SAM" id="Phobius"/>
    </source>
</evidence>
<evidence type="ECO:0000256" key="4">
    <source>
        <dbReference type="ARBA" id="ARBA00022597"/>
    </source>
</evidence>
<proteinExistence type="inferred from homology"/>
<evidence type="ECO:0000256" key="6">
    <source>
        <dbReference type="ARBA" id="ARBA00022737"/>
    </source>
</evidence>
<dbReference type="Proteomes" id="UP000583929">
    <property type="component" value="Unassembled WGS sequence"/>
</dbReference>
<organism evidence="10 11">
    <name type="scientific">Cannabis sativa</name>
    <name type="common">Hemp</name>
    <name type="synonym">Marijuana</name>
    <dbReference type="NCBI Taxonomy" id="3483"/>
    <lineage>
        <taxon>Eukaryota</taxon>
        <taxon>Viridiplantae</taxon>
        <taxon>Streptophyta</taxon>
        <taxon>Embryophyta</taxon>
        <taxon>Tracheophyta</taxon>
        <taxon>Spermatophyta</taxon>
        <taxon>Magnoliopsida</taxon>
        <taxon>eudicotyledons</taxon>
        <taxon>Gunneridae</taxon>
        <taxon>Pentapetalae</taxon>
        <taxon>rosids</taxon>
        <taxon>fabids</taxon>
        <taxon>Rosales</taxon>
        <taxon>Cannabaceae</taxon>
        <taxon>Cannabis</taxon>
    </lineage>
</organism>
<keyword evidence="8 9" id="KW-0472">Membrane</keyword>
<evidence type="ECO:0000256" key="5">
    <source>
        <dbReference type="ARBA" id="ARBA00022692"/>
    </source>
</evidence>
<evidence type="ECO:0000256" key="1">
    <source>
        <dbReference type="ARBA" id="ARBA00004127"/>
    </source>
</evidence>
<feature type="transmembrane region" description="Helical" evidence="9">
    <location>
        <begin position="12"/>
        <end position="38"/>
    </location>
</feature>
<protein>
    <submittedName>
        <fullName evidence="10">Uncharacterized protein</fullName>
    </submittedName>
</protein>
<comment type="caution">
    <text evidence="10">The sequence shown here is derived from an EMBL/GenBank/DDBJ whole genome shotgun (WGS) entry which is preliminary data.</text>
</comment>
<dbReference type="PANTHER" id="PTHR10791:SF163">
    <property type="entry name" value="BIDIRECTIONAL SUGAR TRANSPORTER SWEET"/>
    <property type="match status" value="1"/>
</dbReference>
<name>A0A7J6F5Q1_CANSA</name>
<keyword evidence="7 9" id="KW-1133">Transmembrane helix</keyword>
<keyword evidence="3" id="KW-0813">Transport</keyword>
<evidence type="ECO:0000256" key="2">
    <source>
        <dbReference type="ARBA" id="ARBA00007809"/>
    </source>
</evidence>
<evidence type="ECO:0000256" key="3">
    <source>
        <dbReference type="ARBA" id="ARBA00022448"/>
    </source>
</evidence>
<dbReference type="InterPro" id="IPR047664">
    <property type="entry name" value="SWEET"/>
</dbReference>
<accession>A0A7J6F5Q1</accession>